<reference evidence="10 11" key="1">
    <citation type="journal article" date="2022" name="Int. J. Syst. Evol. Microbiol.">
        <title>Pseudomonas aegrilactucae sp. nov. and Pseudomonas morbosilactucae sp. nov., pathogens causing bacterial rot of lettuce in Japan.</title>
        <authorList>
            <person name="Sawada H."/>
            <person name="Fujikawa T."/>
            <person name="Satou M."/>
        </authorList>
    </citation>
    <scope>NUCLEOTIDE SEQUENCE [LARGE SCALE GENOMIC DNA]</scope>
    <source>
        <strain evidence="10 11">MAFF 302030</strain>
    </source>
</reference>
<evidence type="ECO:0000256" key="5">
    <source>
        <dbReference type="ARBA" id="ARBA00022989"/>
    </source>
</evidence>
<evidence type="ECO:0000259" key="9">
    <source>
        <dbReference type="Pfam" id="PF02470"/>
    </source>
</evidence>
<keyword evidence="4 8" id="KW-0812">Transmembrane</keyword>
<proteinExistence type="predicted"/>
<feature type="domain" description="Mce/MlaD" evidence="9">
    <location>
        <begin position="54"/>
        <end position="142"/>
    </location>
</feature>
<organism evidence="10 11">
    <name type="scientific">Pseudomonas morbosilactucae</name>
    <dbReference type="NCBI Taxonomy" id="2938197"/>
    <lineage>
        <taxon>Bacteria</taxon>
        <taxon>Pseudomonadati</taxon>
        <taxon>Pseudomonadota</taxon>
        <taxon>Gammaproteobacteria</taxon>
        <taxon>Pseudomonadales</taxon>
        <taxon>Pseudomonadaceae</taxon>
        <taxon>Pseudomonas</taxon>
    </lineage>
</organism>
<evidence type="ECO:0000256" key="6">
    <source>
        <dbReference type="ARBA" id="ARBA00023136"/>
    </source>
</evidence>
<evidence type="ECO:0000256" key="2">
    <source>
        <dbReference type="ARBA" id="ARBA00022475"/>
    </source>
</evidence>
<keyword evidence="5 8" id="KW-1133">Transmembrane helix</keyword>
<gene>
    <name evidence="10" type="ORF">M1B34_06210</name>
</gene>
<dbReference type="InterPro" id="IPR051800">
    <property type="entry name" value="PqiA-PqiB_transport"/>
</dbReference>
<reference evidence="10 11" key="2">
    <citation type="journal article" date="2023" name="Plant Pathol.">
        <title>Dismantling and reorganizing Pseudomonas marginalis sensu#lato.</title>
        <authorList>
            <person name="Sawada H."/>
            <person name="Fujikawa T."/>
            <person name="Satou M."/>
        </authorList>
    </citation>
    <scope>NUCLEOTIDE SEQUENCE [LARGE SCALE GENOMIC DNA]</scope>
    <source>
        <strain evidence="10 11">MAFF 302030</strain>
    </source>
</reference>
<dbReference type="RefSeq" id="WP_268264677.1">
    <property type="nucleotide sequence ID" value="NZ_JALQCW010000011.1"/>
</dbReference>
<feature type="domain" description="Mce/MlaD" evidence="9">
    <location>
        <begin position="169"/>
        <end position="229"/>
    </location>
</feature>
<keyword evidence="2" id="KW-1003">Cell membrane</keyword>
<evidence type="ECO:0000256" key="7">
    <source>
        <dbReference type="SAM" id="MobiDB-lite"/>
    </source>
</evidence>
<comment type="subcellular location">
    <subcellularLocation>
        <location evidence="1">Cell inner membrane</location>
    </subcellularLocation>
</comment>
<keyword evidence="6 8" id="KW-0472">Membrane</keyword>
<dbReference type="PANTHER" id="PTHR30462">
    <property type="entry name" value="INTERMEMBRANE TRANSPORT PROTEIN PQIB-RELATED"/>
    <property type="match status" value="1"/>
</dbReference>
<dbReference type="Proteomes" id="UP001155059">
    <property type="component" value="Unassembled WGS sequence"/>
</dbReference>
<sequence>MSDHPGSNASKPQAAPGTPAVRTRRFNVSLVWLVPIVAALVGLSMVVNKSLSAGPEITISFQTAEGLEANKTQVKYKNVVIGKVTSIALSDDRRKVLAKVELDQSAEPFTADDSMFWVVRPRIGANGVSGVDTLLSGAFIGADAGKSEKRKNSFKGLETPPPITYGQKGKRFTLHTDDLGSLDIGSPVYYRRIEVGQVVSYQLANSGKGVDVKIFVNSPNDKYVTTDSRFWNASGVDVTLGANGLKVNTESVSSILAGGIAFVEPKYSPDAKPAPEHAEYTLFGDQETALAPPDGQPRYIRMRFDQPLRGLAVNAPVEFLGVNVGKVVSMDLDYDEQRQYFPTLVGAVIYPDRLGKAHEKLLKEFGGEDDARSAQLIAAFVKQGLRAQARSGNLLTGQLYISLDFVSKAKPVTFDASARPLEIPTVPGSLDKLQEQLQAVVEKISKLPIDAIANNLNASLGEMQKTLKQVNGDVLPQMRDTLEQTKKTLASANDSFSEDSPQRLQLGQAMEEVQRTARSVRVLTDFLGRHPEALIRGRLKDNQPDAYQSPSTSVRESASEAQP</sequence>
<evidence type="ECO:0000256" key="1">
    <source>
        <dbReference type="ARBA" id="ARBA00004533"/>
    </source>
</evidence>
<evidence type="ECO:0000313" key="10">
    <source>
        <dbReference type="EMBL" id="MCK9797345.1"/>
    </source>
</evidence>
<dbReference type="GO" id="GO:0005886">
    <property type="term" value="C:plasma membrane"/>
    <property type="evidence" value="ECO:0007669"/>
    <property type="project" value="UniProtKB-SubCell"/>
</dbReference>
<keyword evidence="3" id="KW-0997">Cell inner membrane</keyword>
<feature type="compositionally biased region" description="Polar residues" evidence="7">
    <location>
        <begin position="545"/>
        <end position="563"/>
    </location>
</feature>
<dbReference type="Pfam" id="PF02470">
    <property type="entry name" value="MlaD"/>
    <property type="match status" value="3"/>
</dbReference>
<dbReference type="InterPro" id="IPR003399">
    <property type="entry name" value="Mce/MlaD"/>
</dbReference>
<protein>
    <submittedName>
        <fullName evidence="10">MlaD family protein</fullName>
    </submittedName>
</protein>
<evidence type="ECO:0000256" key="3">
    <source>
        <dbReference type="ARBA" id="ARBA00022519"/>
    </source>
</evidence>
<comment type="caution">
    <text evidence="10">The sequence shown here is derived from an EMBL/GenBank/DDBJ whole genome shotgun (WGS) entry which is preliminary data.</text>
</comment>
<feature type="domain" description="Mce/MlaD" evidence="9">
    <location>
        <begin position="297"/>
        <end position="405"/>
    </location>
</feature>
<dbReference type="PANTHER" id="PTHR30462:SF0">
    <property type="entry name" value="INTERMEMBRANE TRANSPORT PROTEIN YEBT"/>
    <property type="match status" value="1"/>
</dbReference>
<evidence type="ECO:0000313" key="11">
    <source>
        <dbReference type="Proteomes" id="UP001155059"/>
    </source>
</evidence>
<dbReference type="EMBL" id="JALQCW010000011">
    <property type="protein sequence ID" value="MCK9797345.1"/>
    <property type="molecule type" value="Genomic_DNA"/>
</dbReference>
<evidence type="ECO:0000256" key="8">
    <source>
        <dbReference type="SAM" id="Phobius"/>
    </source>
</evidence>
<feature type="region of interest" description="Disordered" evidence="7">
    <location>
        <begin position="536"/>
        <end position="563"/>
    </location>
</feature>
<feature type="transmembrane region" description="Helical" evidence="8">
    <location>
        <begin position="30"/>
        <end position="47"/>
    </location>
</feature>
<evidence type="ECO:0000256" key="4">
    <source>
        <dbReference type="ARBA" id="ARBA00022692"/>
    </source>
</evidence>
<name>A0A9X2C521_9PSED</name>
<dbReference type="AlphaFoldDB" id="A0A9X2C521"/>
<accession>A0A9X2C521</accession>